<accession>A0ABQ8HZ59</accession>
<name>A0ABQ8HZ59_9ROSI</name>
<dbReference type="Proteomes" id="UP000827721">
    <property type="component" value="Unassembled WGS sequence"/>
</dbReference>
<gene>
    <name evidence="1" type="ORF">JRO89_XS06G0208300</name>
</gene>
<protein>
    <submittedName>
        <fullName evidence="1">Uncharacterized protein</fullName>
    </submittedName>
</protein>
<keyword evidence="2" id="KW-1185">Reference proteome</keyword>
<sequence>MGSPPDLKDNVQTDVQASRPTTLTMVIRLAKLYKARDNKKSVTQLFHIEACWEEGENDVEMEIDDEIQEVVPEISLHAIIGVQAPKTMKVLGEIRGQSVIALINSGSTPISSIH</sequence>
<dbReference type="EMBL" id="JAFEMO010000006">
    <property type="protein sequence ID" value="KAH7569611.1"/>
    <property type="molecule type" value="Genomic_DNA"/>
</dbReference>
<proteinExistence type="predicted"/>
<organism evidence="1 2">
    <name type="scientific">Xanthoceras sorbifolium</name>
    <dbReference type="NCBI Taxonomy" id="99658"/>
    <lineage>
        <taxon>Eukaryota</taxon>
        <taxon>Viridiplantae</taxon>
        <taxon>Streptophyta</taxon>
        <taxon>Embryophyta</taxon>
        <taxon>Tracheophyta</taxon>
        <taxon>Spermatophyta</taxon>
        <taxon>Magnoliopsida</taxon>
        <taxon>eudicotyledons</taxon>
        <taxon>Gunneridae</taxon>
        <taxon>Pentapetalae</taxon>
        <taxon>rosids</taxon>
        <taxon>malvids</taxon>
        <taxon>Sapindales</taxon>
        <taxon>Sapindaceae</taxon>
        <taxon>Xanthoceroideae</taxon>
        <taxon>Xanthoceras</taxon>
    </lineage>
</organism>
<evidence type="ECO:0000313" key="2">
    <source>
        <dbReference type="Proteomes" id="UP000827721"/>
    </source>
</evidence>
<comment type="caution">
    <text evidence="1">The sequence shown here is derived from an EMBL/GenBank/DDBJ whole genome shotgun (WGS) entry which is preliminary data.</text>
</comment>
<reference evidence="1 2" key="1">
    <citation type="submission" date="2021-02" db="EMBL/GenBank/DDBJ databases">
        <title>Plant Genome Project.</title>
        <authorList>
            <person name="Zhang R.-G."/>
        </authorList>
    </citation>
    <scope>NUCLEOTIDE SEQUENCE [LARGE SCALE GENOMIC DNA]</scope>
    <source>
        <tissue evidence="1">Leaves</tissue>
    </source>
</reference>
<evidence type="ECO:0000313" key="1">
    <source>
        <dbReference type="EMBL" id="KAH7569611.1"/>
    </source>
</evidence>